<dbReference type="Proteomes" id="UP000594759">
    <property type="component" value="Chromosome"/>
</dbReference>
<feature type="signal peptide" evidence="1">
    <location>
        <begin position="1"/>
        <end position="22"/>
    </location>
</feature>
<dbReference type="KEGG" id="pex:IZT61_17030"/>
<evidence type="ECO:0000256" key="1">
    <source>
        <dbReference type="SAM" id="SignalP"/>
    </source>
</evidence>
<keyword evidence="1" id="KW-0732">Signal</keyword>
<feature type="chain" id="PRO_5032732163" evidence="1">
    <location>
        <begin position="23"/>
        <end position="171"/>
    </location>
</feature>
<evidence type="ECO:0000313" key="2">
    <source>
        <dbReference type="EMBL" id="QPH38756.1"/>
    </source>
</evidence>
<name>A0A7U3SQV2_9SPHI</name>
<keyword evidence="3" id="KW-1185">Reference proteome</keyword>
<gene>
    <name evidence="2" type="ORF">IZT61_17030</name>
</gene>
<accession>A0A7U3SQV2</accession>
<evidence type="ECO:0000313" key="3">
    <source>
        <dbReference type="Proteomes" id="UP000594759"/>
    </source>
</evidence>
<organism evidence="2 3">
    <name type="scientific">Pedobacter endophyticus</name>
    <dbReference type="NCBI Taxonomy" id="2789740"/>
    <lineage>
        <taxon>Bacteria</taxon>
        <taxon>Pseudomonadati</taxon>
        <taxon>Bacteroidota</taxon>
        <taxon>Sphingobacteriia</taxon>
        <taxon>Sphingobacteriales</taxon>
        <taxon>Sphingobacteriaceae</taxon>
        <taxon>Pedobacter</taxon>
    </lineage>
</organism>
<proteinExistence type="predicted"/>
<dbReference type="EMBL" id="CP064939">
    <property type="protein sequence ID" value="QPH38756.1"/>
    <property type="molecule type" value="Genomic_DNA"/>
</dbReference>
<dbReference type="RefSeq" id="WP_196098232.1">
    <property type="nucleotide sequence ID" value="NZ_CP064939.1"/>
</dbReference>
<dbReference type="AlphaFoldDB" id="A0A7U3SQV2"/>
<reference evidence="2 3" key="1">
    <citation type="submission" date="2020-11" db="EMBL/GenBank/DDBJ databases">
        <title>Pedobacter endophytica, an endophytic bacteria isolated form Carex pumila.</title>
        <authorList>
            <person name="Peng Y."/>
            <person name="Jiang L."/>
            <person name="Lee J."/>
        </authorList>
    </citation>
    <scope>NUCLEOTIDE SEQUENCE [LARGE SCALE GENOMIC DNA]</scope>
    <source>
        <strain evidence="2 3">JBR3-12</strain>
    </source>
</reference>
<sequence length="171" mass="19255">MKTYLILILCLLNIGLKAQKLAVGDVAQINLPKDAKQLKNVQILANPNSLITKSDIGSTPKTLYEKNGAAVGLWGIEQGSSKRTLEEIRAELIEVYKLSKTFLVITSEIKMHNGVKYLILQTKEDNEYYYRIISEAHNNRLINGFVKYKNGDKDNATTILAELLSNLQFKQ</sequence>
<protein>
    <submittedName>
        <fullName evidence="2">Uncharacterized protein</fullName>
    </submittedName>
</protein>